<dbReference type="Proteomes" id="UP000030689">
    <property type="component" value="Unassembled WGS sequence"/>
</dbReference>
<feature type="non-terminal residue" evidence="1">
    <location>
        <position position="1"/>
    </location>
</feature>
<dbReference type="KEGG" id="eus:EUTSA_v10023071mg"/>
<gene>
    <name evidence="1" type="ORF">EUTSA_v10023071mg</name>
</gene>
<proteinExistence type="predicted"/>
<dbReference type="OMA" id="FCTSING"/>
<evidence type="ECO:0000313" key="1">
    <source>
        <dbReference type="EMBL" id="ESQ50981.1"/>
    </source>
</evidence>
<protein>
    <submittedName>
        <fullName evidence="1">Uncharacterized protein</fullName>
    </submittedName>
</protein>
<sequence length="159" mass="18408">VTRELLDMVTFMEENHKRKSDGVFVCKKAELIAKRCRDMEQQILTQQNQNDGDALESNHLTQAEIDGIFGEEVQVMKGQKFGYGSIPVVFDITIENSTVDEELYMETRDKLNKAEKKIEEMDLKLQDVDFWISMMQNRFSDQVPPSRRATKTVSPDQIN</sequence>
<reference evidence="1 2" key="1">
    <citation type="journal article" date="2013" name="Front. Plant Sci.">
        <title>The Reference Genome of the Halophytic Plant Eutrema salsugineum.</title>
        <authorList>
            <person name="Yang R."/>
            <person name="Jarvis D.E."/>
            <person name="Chen H."/>
            <person name="Beilstein M.A."/>
            <person name="Grimwood J."/>
            <person name="Jenkins J."/>
            <person name="Shu S."/>
            <person name="Prochnik S."/>
            <person name="Xin M."/>
            <person name="Ma C."/>
            <person name="Schmutz J."/>
            <person name="Wing R.A."/>
            <person name="Mitchell-Olds T."/>
            <person name="Schumaker K.S."/>
            <person name="Wang X."/>
        </authorList>
    </citation>
    <scope>NUCLEOTIDE SEQUENCE [LARGE SCALE GENOMIC DNA]</scope>
</reference>
<organism evidence="1 2">
    <name type="scientific">Eutrema salsugineum</name>
    <name type="common">Saltwater cress</name>
    <name type="synonym">Sisymbrium salsugineum</name>
    <dbReference type="NCBI Taxonomy" id="72664"/>
    <lineage>
        <taxon>Eukaryota</taxon>
        <taxon>Viridiplantae</taxon>
        <taxon>Streptophyta</taxon>
        <taxon>Embryophyta</taxon>
        <taxon>Tracheophyta</taxon>
        <taxon>Spermatophyta</taxon>
        <taxon>Magnoliopsida</taxon>
        <taxon>eudicotyledons</taxon>
        <taxon>Gunneridae</taxon>
        <taxon>Pentapetalae</taxon>
        <taxon>rosids</taxon>
        <taxon>malvids</taxon>
        <taxon>Brassicales</taxon>
        <taxon>Brassicaceae</taxon>
        <taxon>Eutremeae</taxon>
        <taxon>Eutrema</taxon>
    </lineage>
</organism>
<keyword evidence="2" id="KW-1185">Reference proteome</keyword>
<dbReference type="EMBL" id="KI517392">
    <property type="protein sequence ID" value="ESQ50981.1"/>
    <property type="molecule type" value="Genomic_DNA"/>
</dbReference>
<accession>V4NVZ5</accession>
<evidence type="ECO:0000313" key="2">
    <source>
        <dbReference type="Proteomes" id="UP000030689"/>
    </source>
</evidence>
<name>V4NVZ5_EUTSA</name>
<dbReference type="Gramene" id="ESQ50981">
    <property type="protein sequence ID" value="ESQ50981"/>
    <property type="gene ID" value="EUTSA_v10023071mg"/>
</dbReference>
<dbReference type="AlphaFoldDB" id="V4NVZ5"/>